<dbReference type="Proteomes" id="UP000035199">
    <property type="component" value="Chromosome"/>
</dbReference>
<dbReference type="Pfam" id="PF03372">
    <property type="entry name" value="Exo_endo_phos"/>
    <property type="match status" value="1"/>
</dbReference>
<dbReference type="SUPFAM" id="SSF56219">
    <property type="entry name" value="DNase I-like"/>
    <property type="match status" value="1"/>
</dbReference>
<accession>A0A0G3GW59</accession>
<evidence type="ECO:0000313" key="3">
    <source>
        <dbReference type="Proteomes" id="UP000035199"/>
    </source>
</evidence>
<dbReference type="KEGG" id="cmv:CMUST_02000"/>
<evidence type="ECO:0000259" key="1">
    <source>
        <dbReference type="Pfam" id="PF03372"/>
    </source>
</evidence>
<organism evidence="2 3">
    <name type="scientific">Corynebacterium mustelae</name>
    <dbReference type="NCBI Taxonomy" id="571915"/>
    <lineage>
        <taxon>Bacteria</taxon>
        <taxon>Bacillati</taxon>
        <taxon>Actinomycetota</taxon>
        <taxon>Actinomycetes</taxon>
        <taxon>Mycobacteriales</taxon>
        <taxon>Corynebacteriaceae</taxon>
        <taxon>Corynebacterium</taxon>
    </lineage>
</organism>
<reference evidence="2 3" key="1">
    <citation type="journal article" date="2015" name="Genome Announc.">
        <title>Complete Genome Sequence of the Type Strain Corynebacterium mustelae DSM 45274, Isolated from Various Tissues of a Male Ferret with Lethal Sepsis.</title>
        <authorList>
            <person name="Ruckert C."/>
            <person name="Eimer J."/>
            <person name="Winkler A."/>
            <person name="Tauch A."/>
        </authorList>
    </citation>
    <scope>NUCLEOTIDE SEQUENCE [LARGE SCALE GENOMIC DNA]</scope>
    <source>
        <strain evidence="2 3">DSM 45274</strain>
    </source>
</reference>
<dbReference type="Gene3D" id="3.60.10.10">
    <property type="entry name" value="Endonuclease/exonuclease/phosphatase"/>
    <property type="match status" value="1"/>
</dbReference>
<feature type="domain" description="Endonuclease/exonuclease/phosphatase" evidence="1">
    <location>
        <begin position="5"/>
        <end position="218"/>
    </location>
</feature>
<dbReference type="InterPro" id="IPR036691">
    <property type="entry name" value="Endo/exonu/phosph_ase_sf"/>
</dbReference>
<dbReference type="RefSeq" id="WP_047261108.1">
    <property type="nucleotide sequence ID" value="NZ_CP011542.1"/>
</dbReference>
<keyword evidence="2" id="KW-0540">Nuclease</keyword>
<keyword evidence="2" id="KW-0269">Exonuclease</keyword>
<dbReference type="EC" id="3.1.11.2" evidence="2"/>
<gene>
    <name evidence="2" type="ORF">CMUST_02000</name>
</gene>
<dbReference type="EMBL" id="CP011542">
    <property type="protein sequence ID" value="AKK04745.1"/>
    <property type="molecule type" value="Genomic_DNA"/>
</dbReference>
<keyword evidence="3" id="KW-1185">Reference proteome</keyword>
<evidence type="ECO:0000313" key="2">
    <source>
        <dbReference type="EMBL" id="AKK04745.1"/>
    </source>
</evidence>
<protein>
    <submittedName>
        <fullName evidence="2">Exonuclease III</fullName>
        <ecNumber evidence="2">3.1.11.2</ecNumber>
    </submittedName>
</protein>
<dbReference type="InterPro" id="IPR005135">
    <property type="entry name" value="Endo/exonuclease/phosphatase"/>
</dbReference>
<dbReference type="OrthoDB" id="4520214at2"/>
<keyword evidence="2" id="KW-0378">Hydrolase</keyword>
<dbReference type="STRING" id="571915.CMUST_02000"/>
<name>A0A0G3GW59_9CORY</name>
<reference evidence="3" key="2">
    <citation type="submission" date="2015-05" db="EMBL/GenBank/DDBJ databases">
        <title>Complete genome sequence of Corynebacterium mustelae DSM 45274, isolated from various tissues of a male ferret with lethal sepsis.</title>
        <authorList>
            <person name="Ruckert C."/>
            <person name="Albersmeier A."/>
            <person name="Winkler A."/>
            <person name="Tauch A."/>
        </authorList>
    </citation>
    <scope>NUCLEOTIDE SEQUENCE [LARGE SCALE GENOMIC DNA]</scope>
    <source>
        <strain evidence="3">DSM 45274</strain>
    </source>
</reference>
<dbReference type="GO" id="GO:0008311">
    <property type="term" value="F:double-stranded DNA 3'-5' DNA exonuclease activity"/>
    <property type="evidence" value="ECO:0007669"/>
    <property type="project" value="UniProtKB-EC"/>
</dbReference>
<dbReference type="PATRIC" id="fig|571915.4.peg.425"/>
<sequence length="267" mass="29730">MLRVLTLNIGRPSAQRAKQLIGWLNAHPADVTVLTEFSDSPGSALLRQTYENAGYHVSVSSPDTPKRGVAIITAAAPVDVRHSELLGERALSVIVDTAVGPVDVVGVYAPSSDPSASVTGESLDRKRTWLDAFYQVLSYSDPQTMRIVAGDLNIADPRKITAPDWLADFERRFFTNMERLGLYDLSPLGPTDLEFSWIGRGEQQLRFDYVLASQHFPPLVDRHEYIHDVRESKLADHSALFVDLRIEKSDSVERDELKIPGEQLSIF</sequence>
<proteinExistence type="predicted"/>
<dbReference type="AlphaFoldDB" id="A0A0G3GW59"/>